<organism evidence="2 3">
    <name type="scientific">Nocardiopsis mangrovi</name>
    <dbReference type="NCBI Taxonomy" id="1179818"/>
    <lineage>
        <taxon>Bacteria</taxon>
        <taxon>Bacillati</taxon>
        <taxon>Actinomycetota</taxon>
        <taxon>Actinomycetes</taxon>
        <taxon>Streptosporangiales</taxon>
        <taxon>Nocardiopsidaceae</taxon>
        <taxon>Nocardiopsis</taxon>
    </lineage>
</organism>
<evidence type="ECO:0000256" key="1">
    <source>
        <dbReference type="SAM" id="MobiDB-lite"/>
    </source>
</evidence>
<gene>
    <name evidence="2" type="ORF">ACFO4E_07320</name>
</gene>
<sequence>MDDRDEPSAHRRPRIPDTRAARHRSTRTDLRMLFPLYQPAQEVGDRWLTRAYAGPSPQEGRDALAHHFLKQTHELEPDPGRKRDFADAANLLDWERHDELLVLGHRYRVVRIERYVRFTRDEPDWPRATDPPPLTCDPPPGESERSARQYGIDLTSDAETDADAAALKAELSELVPAGGPIPREVTEDALVRHMAYPDVIILPPDFQLLMRRGGARAWRPFGSNCTTPDEAREDLRLHLAHRSRSDEEWNAGTTTEERAAYGAALASCEAEGLVDAVSVLNRHYRVARVIRVARVGFDGPETPRDSDHDPYPPPAAQHLEAHEQGLLDEDDEGPPDPPGDETRKFLLGPG</sequence>
<feature type="region of interest" description="Disordered" evidence="1">
    <location>
        <begin position="122"/>
        <end position="147"/>
    </location>
</feature>
<feature type="region of interest" description="Disordered" evidence="1">
    <location>
        <begin position="1"/>
        <end position="26"/>
    </location>
</feature>
<comment type="caution">
    <text evidence="2">The sequence shown here is derived from an EMBL/GenBank/DDBJ whole genome shotgun (WGS) entry which is preliminary data.</text>
</comment>
<evidence type="ECO:0000313" key="3">
    <source>
        <dbReference type="Proteomes" id="UP001595923"/>
    </source>
</evidence>
<protein>
    <submittedName>
        <fullName evidence="2">DUF5954 family protein</fullName>
    </submittedName>
</protein>
<feature type="compositionally biased region" description="Basic and acidic residues" evidence="1">
    <location>
        <begin position="301"/>
        <end position="310"/>
    </location>
</feature>
<accession>A0ABV9DSH6</accession>
<evidence type="ECO:0000313" key="2">
    <source>
        <dbReference type="EMBL" id="MFC4561662.1"/>
    </source>
</evidence>
<name>A0ABV9DSH6_9ACTN</name>
<dbReference type="Proteomes" id="UP001595923">
    <property type="component" value="Unassembled WGS sequence"/>
</dbReference>
<reference evidence="3" key="1">
    <citation type="journal article" date="2019" name="Int. J. Syst. Evol. Microbiol.">
        <title>The Global Catalogue of Microorganisms (GCM) 10K type strain sequencing project: providing services to taxonomists for standard genome sequencing and annotation.</title>
        <authorList>
            <consortium name="The Broad Institute Genomics Platform"/>
            <consortium name="The Broad Institute Genome Sequencing Center for Infectious Disease"/>
            <person name="Wu L."/>
            <person name="Ma J."/>
        </authorList>
    </citation>
    <scope>NUCLEOTIDE SEQUENCE [LARGE SCALE GENOMIC DNA]</scope>
    <source>
        <strain evidence="3">XZYJ18</strain>
    </source>
</reference>
<feature type="region of interest" description="Disordered" evidence="1">
    <location>
        <begin position="297"/>
        <end position="350"/>
    </location>
</feature>
<keyword evidence="3" id="KW-1185">Reference proteome</keyword>
<proteinExistence type="predicted"/>
<feature type="compositionally biased region" description="Pro residues" evidence="1">
    <location>
        <begin position="129"/>
        <end position="141"/>
    </location>
</feature>
<dbReference type="InterPro" id="IPR045998">
    <property type="entry name" value="DUF5954"/>
</dbReference>
<dbReference type="Pfam" id="PF19379">
    <property type="entry name" value="DUF5954"/>
    <property type="match status" value="1"/>
</dbReference>
<dbReference type="EMBL" id="JBHSFQ010000005">
    <property type="protein sequence ID" value="MFC4561662.1"/>
    <property type="molecule type" value="Genomic_DNA"/>
</dbReference>
<dbReference type="RefSeq" id="WP_378572281.1">
    <property type="nucleotide sequence ID" value="NZ_JBHSFQ010000005.1"/>
</dbReference>